<keyword evidence="8" id="KW-0347">Helicase</keyword>
<dbReference type="FunFam" id="3.40.50.300:FF:000097">
    <property type="entry name" value="Regulator of nonsense transcripts 1"/>
    <property type="match status" value="1"/>
</dbReference>
<keyword evidence="10" id="KW-0067">ATP-binding</keyword>
<keyword evidence="7" id="KW-0378">Hydrolase</keyword>
<evidence type="ECO:0000256" key="8">
    <source>
        <dbReference type="ARBA" id="ARBA00022806"/>
    </source>
</evidence>
<feature type="region of interest" description="Disordered" evidence="11">
    <location>
        <begin position="1022"/>
        <end position="1130"/>
    </location>
</feature>
<comment type="similarity">
    <text evidence="2">Belongs to the DNA2/NAM7 helicase family.</text>
</comment>
<feature type="compositionally biased region" description="Polar residues" evidence="11">
    <location>
        <begin position="1043"/>
        <end position="1086"/>
    </location>
</feature>
<dbReference type="GO" id="GO:0003677">
    <property type="term" value="F:DNA binding"/>
    <property type="evidence" value="ECO:0007669"/>
    <property type="project" value="InterPro"/>
</dbReference>
<feature type="compositionally biased region" description="Polar residues" evidence="11">
    <location>
        <begin position="1119"/>
        <end position="1130"/>
    </location>
</feature>
<evidence type="ECO:0000256" key="1">
    <source>
        <dbReference type="ARBA" id="ARBA00004331"/>
    </source>
</evidence>
<dbReference type="GO" id="GO:0016787">
    <property type="term" value="F:hydrolase activity"/>
    <property type="evidence" value="ECO:0007669"/>
    <property type="project" value="UniProtKB-KW"/>
</dbReference>
<keyword evidence="5" id="KW-0547">Nucleotide-binding</keyword>
<keyword evidence="9" id="KW-0862">Zinc</keyword>
<name>A0A6S7FRH7_PARCT</name>
<dbReference type="InterPro" id="IPR045055">
    <property type="entry name" value="DNA2/NAM7-like"/>
</dbReference>
<dbReference type="CDD" id="cd18808">
    <property type="entry name" value="SF1_C_Upf1"/>
    <property type="match status" value="1"/>
</dbReference>
<dbReference type="CDD" id="cd18039">
    <property type="entry name" value="DEXXQc_UPF1"/>
    <property type="match status" value="1"/>
</dbReference>
<evidence type="ECO:0000256" key="7">
    <source>
        <dbReference type="ARBA" id="ARBA00022801"/>
    </source>
</evidence>
<sequence>MSVDPYGPASQTLTFLDTDENDFGADTQGSAYEFTDFTAPSQTQTQSQASQPVAESQQDIAPEKEESSKEKLTNGEEESESKEVGNVTKSMGELNFEEDDDETYYSKDLPSHACRYCGIHDPASVVLCNHCKKWFCNSRGNTSGSHIINHLVRAKHKEVTLHKDGPLGETVLECYNCASKNVFLLGFIPAKADSVVVLLCRQPCATQSSLKDMNWDPTQWQPLINDRCFLSWLVKIPAEEDQMRARQINAQQINKLEELWKNNPEAVLEDLEKPGVDDEPQPVMLRYEDAYQYQNIFGPLVKLEADYDKKLKESQTQDNIVIRWDIGLNKKRIAYFTFPKANDDIRLMAGDELRIRYIGELHKPWQGVGHVIKVPNNYGEEVGIELRSNLGAPIECTHNFCVDFVWKSTSFDRMQAAMKTFAVDETSVSGYIYHKLLGHDMEEQIVKCTLPKRFSAPGLPELNHSQVYAVKTVLQRPLSLIQGPPGTGKTVTSASVVYHLVRQNMGQVLVCAPSNIAVDQLTEKIHKTGLKVVRLCAKSREAIDSPVAFLALHNQVRNMDSVPELQKLQQLKDEQGELSSSDEKRYKTLKRNCERELLQNADVICTTCVGAGDPRLSKFRFRSVLVDESTQATEPECMIPVVVGCKQLVLVGDHCQLGPVVMCKKAANAGLSQSLFERLVVLGIRPIRLQVQYRMHPALSEFPSNLFYDGTLQNGVTVAERMLPGMDFPWPVPEKPMFFYATTGQEEIGSSGTSFLNRTEAAAVEKIATRFLRAGVKPEQIGVITPYEGQRAYIVQYMQYSGSMHVNLYQDIEVASVDAFQGREKDYIILSCVRSNEHQGIGFLQDPRRLNVALTRAKYGTLIVGNPKVLSRQELWNHLLNYYKENKVLVEGPLNNMKESMIQFSKPRKLVNKTNPGGRYMSSTMFDAREALMPGRVIGPGFPPQMDPTATYQDAYYRTHDRMGYIGAERTVAAAVGNIPIPVGMFLPPMPPQPPHSYYNQAMAGRPMPGVRQQHVPNQYRTNRAPASSNRHPMNHAPYGGHMNTSQASQDASQPLSQGPLTQGGMSMSQPMASQPLSQPELSQDSYLAEDFHLKSQGDAVLSQDSTYQGDQGYMNSLPDYSQPNYASQY</sequence>
<dbReference type="Proteomes" id="UP001152795">
    <property type="component" value="Unassembled WGS sequence"/>
</dbReference>
<dbReference type="PANTHER" id="PTHR10887:SF364">
    <property type="entry name" value="REGULATOR OF NONSENSE TRANSCRIPTS 1"/>
    <property type="match status" value="1"/>
</dbReference>
<reference evidence="12" key="1">
    <citation type="submission" date="2020-04" db="EMBL/GenBank/DDBJ databases">
        <authorList>
            <person name="Alioto T."/>
            <person name="Alioto T."/>
            <person name="Gomez Garrido J."/>
        </authorList>
    </citation>
    <scope>NUCLEOTIDE SEQUENCE</scope>
    <source>
        <strain evidence="12">A484AB</strain>
    </source>
</reference>
<dbReference type="Gene3D" id="2.40.30.230">
    <property type="match status" value="1"/>
</dbReference>
<dbReference type="OrthoDB" id="5952896at2759"/>
<dbReference type="FunFam" id="2.40.30.230:FF:000001">
    <property type="entry name" value="Regulator of nonsense transcripts 1"/>
    <property type="match status" value="1"/>
</dbReference>
<dbReference type="InterPro" id="IPR006935">
    <property type="entry name" value="Helicase/UvrB_N"/>
</dbReference>
<evidence type="ECO:0000256" key="3">
    <source>
        <dbReference type="ARBA" id="ARBA00022490"/>
    </source>
</evidence>
<dbReference type="InterPro" id="IPR040812">
    <property type="entry name" value="UPF1_1B_dom"/>
</dbReference>
<organism evidence="12 13">
    <name type="scientific">Paramuricea clavata</name>
    <name type="common">Red gorgonian</name>
    <name type="synonym">Violescent sea-whip</name>
    <dbReference type="NCBI Taxonomy" id="317549"/>
    <lineage>
        <taxon>Eukaryota</taxon>
        <taxon>Metazoa</taxon>
        <taxon>Cnidaria</taxon>
        <taxon>Anthozoa</taxon>
        <taxon>Octocorallia</taxon>
        <taxon>Malacalcyonacea</taxon>
        <taxon>Plexauridae</taxon>
        <taxon>Paramuricea</taxon>
    </lineage>
</organism>
<dbReference type="GO" id="GO:0003724">
    <property type="term" value="F:RNA helicase activity"/>
    <property type="evidence" value="ECO:0007669"/>
    <property type="project" value="InterPro"/>
</dbReference>
<comment type="caution">
    <text evidence="12">The sequence shown here is derived from an EMBL/GenBank/DDBJ whole genome shotgun (WGS) entry which is preliminary data.</text>
</comment>
<protein>
    <submittedName>
        <fullName evidence="12">Regulator of nonsense transcripts 1-like</fullName>
    </submittedName>
</protein>
<dbReference type="Gene3D" id="6.10.140.1240">
    <property type="match status" value="1"/>
</dbReference>
<dbReference type="EMBL" id="CACRXK020000213">
    <property type="protein sequence ID" value="CAB3979603.1"/>
    <property type="molecule type" value="Genomic_DNA"/>
</dbReference>
<comment type="subcellular location">
    <subcellularLocation>
        <location evidence="1">Cytoplasm</location>
        <location evidence="1">Cytoplasmic ribonucleoprotein granule</location>
    </subcellularLocation>
</comment>
<dbReference type="Pfam" id="PF13086">
    <property type="entry name" value="AAA_11"/>
    <property type="match status" value="1"/>
</dbReference>
<feature type="compositionally biased region" description="Low complexity" evidence="11">
    <location>
        <begin position="38"/>
        <end position="52"/>
    </location>
</feature>
<feature type="compositionally biased region" description="Polar residues" evidence="11">
    <location>
        <begin position="1022"/>
        <end position="1032"/>
    </location>
</feature>
<keyword evidence="6" id="KW-0863">Zinc-finger</keyword>
<dbReference type="CDD" id="cd21400">
    <property type="entry name" value="ZBD_UPF1-like"/>
    <property type="match status" value="1"/>
</dbReference>
<keyword evidence="3" id="KW-0963">Cytoplasm</keyword>
<evidence type="ECO:0000313" key="13">
    <source>
        <dbReference type="Proteomes" id="UP001152795"/>
    </source>
</evidence>
<accession>A0A6S7FRH7</accession>
<keyword evidence="4" id="KW-0479">Metal-binding</keyword>
<evidence type="ECO:0000256" key="2">
    <source>
        <dbReference type="ARBA" id="ARBA00007913"/>
    </source>
</evidence>
<evidence type="ECO:0000256" key="6">
    <source>
        <dbReference type="ARBA" id="ARBA00022771"/>
    </source>
</evidence>
<feature type="compositionally biased region" description="Basic and acidic residues" evidence="11">
    <location>
        <begin position="61"/>
        <end position="74"/>
    </location>
</feature>
<dbReference type="InterPro" id="IPR018999">
    <property type="entry name" value="UPF1_CH/ZBD"/>
</dbReference>
<evidence type="ECO:0000256" key="5">
    <source>
        <dbReference type="ARBA" id="ARBA00022741"/>
    </source>
</evidence>
<gene>
    <name evidence="12" type="ORF">PACLA_8A031143</name>
</gene>
<dbReference type="GO" id="GO:0003723">
    <property type="term" value="F:RNA binding"/>
    <property type="evidence" value="ECO:0007669"/>
    <property type="project" value="InterPro"/>
</dbReference>
<evidence type="ECO:0000256" key="10">
    <source>
        <dbReference type="ARBA" id="ARBA00022840"/>
    </source>
</evidence>
<feature type="region of interest" description="Disordered" evidence="11">
    <location>
        <begin position="1"/>
        <end position="99"/>
    </location>
</feature>
<dbReference type="AlphaFoldDB" id="A0A6S7FRH7"/>
<dbReference type="GO" id="GO:1903313">
    <property type="term" value="P:positive regulation of mRNA metabolic process"/>
    <property type="evidence" value="ECO:0007669"/>
    <property type="project" value="UniProtKB-ARBA"/>
</dbReference>
<dbReference type="GO" id="GO:0000184">
    <property type="term" value="P:nuclear-transcribed mRNA catabolic process, nonsense-mediated decay"/>
    <property type="evidence" value="ECO:0007669"/>
    <property type="project" value="InterPro"/>
</dbReference>
<dbReference type="Pfam" id="PF04851">
    <property type="entry name" value="ResIII"/>
    <property type="match status" value="1"/>
</dbReference>
<dbReference type="GO" id="GO:0005524">
    <property type="term" value="F:ATP binding"/>
    <property type="evidence" value="ECO:0007669"/>
    <property type="project" value="UniProtKB-KW"/>
</dbReference>
<dbReference type="Pfam" id="PF09416">
    <property type="entry name" value="UPF1_Zn_bind"/>
    <property type="match status" value="1"/>
</dbReference>
<evidence type="ECO:0000256" key="4">
    <source>
        <dbReference type="ARBA" id="ARBA00022723"/>
    </source>
</evidence>
<dbReference type="InterPro" id="IPR047187">
    <property type="entry name" value="SF1_C_Upf1"/>
</dbReference>
<dbReference type="InterPro" id="IPR027417">
    <property type="entry name" value="P-loop_NTPase"/>
</dbReference>
<dbReference type="Gene3D" id="3.40.50.300">
    <property type="entry name" value="P-loop containing nucleotide triphosphate hydrolases"/>
    <property type="match status" value="2"/>
</dbReference>
<dbReference type="Pfam" id="PF13087">
    <property type="entry name" value="AAA_12"/>
    <property type="match status" value="1"/>
</dbReference>
<dbReference type="CDD" id="cd21407">
    <property type="entry name" value="1B_UPF1-like"/>
    <property type="match status" value="1"/>
</dbReference>
<dbReference type="GO" id="GO:0008270">
    <property type="term" value="F:zinc ion binding"/>
    <property type="evidence" value="ECO:0007669"/>
    <property type="project" value="UniProtKB-UniRule"/>
</dbReference>
<dbReference type="InterPro" id="IPR041677">
    <property type="entry name" value="DNA2/NAM7_AAA_11"/>
</dbReference>
<keyword evidence="13" id="KW-1185">Reference proteome</keyword>
<evidence type="ECO:0000256" key="9">
    <source>
        <dbReference type="ARBA" id="ARBA00022833"/>
    </source>
</evidence>
<dbReference type="SUPFAM" id="SSF52540">
    <property type="entry name" value="P-loop containing nucleoside triphosphate hydrolases"/>
    <property type="match status" value="1"/>
</dbReference>
<proteinExistence type="inferred from homology"/>
<dbReference type="GO" id="GO:0036464">
    <property type="term" value="C:cytoplasmic ribonucleoprotein granule"/>
    <property type="evidence" value="ECO:0007669"/>
    <property type="project" value="UniProtKB-SubCell"/>
</dbReference>
<evidence type="ECO:0000313" key="12">
    <source>
        <dbReference type="EMBL" id="CAB3979603.1"/>
    </source>
</evidence>
<evidence type="ECO:0000256" key="11">
    <source>
        <dbReference type="SAM" id="MobiDB-lite"/>
    </source>
</evidence>
<dbReference type="PROSITE" id="PS51997">
    <property type="entry name" value="UPF1_CH_RICH"/>
    <property type="match status" value="1"/>
</dbReference>
<dbReference type="InterPro" id="IPR041679">
    <property type="entry name" value="DNA2/NAM7-like_C"/>
</dbReference>
<dbReference type="PANTHER" id="PTHR10887">
    <property type="entry name" value="DNA2/NAM7 HELICASE FAMILY"/>
    <property type="match status" value="1"/>
</dbReference>
<dbReference type="Pfam" id="PF18141">
    <property type="entry name" value="UPF1_1B_dom"/>
    <property type="match status" value="1"/>
</dbReference>